<dbReference type="AlphaFoldDB" id="A0A4R7V860"/>
<comment type="caution">
    <text evidence="1">The sequence shown here is derived from an EMBL/GenBank/DDBJ whole genome shotgun (WGS) entry which is preliminary data.</text>
</comment>
<evidence type="ECO:0000313" key="2">
    <source>
        <dbReference type="Proteomes" id="UP000294927"/>
    </source>
</evidence>
<accession>A0A4R7V860</accession>
<name>A0A4R7V860_9PSEU</name>
<proteinExistence type="predicted"/>
<protein>
    <submittedName>
        <fullName evidence="1">Uncharacterized protein</fullName>
    </submittedName>
</protein>
<organism evidence="1 2">
    <name type="scientific">Actinophytocola oryzae</name>
    <dbReference type="NCBI Taxonomy" id="502181"/>
    <lineage>
        <taxon>Bacteria</taxon>
        <taxon>Bacillati</taxon>
        <taxon>Actinomycetota</taxon>
        <taxon>Actinomycetes</taxon>
        <taxon>Pseudonocardiales</taxon>
        <taxon>Pseudonocardiaceae</taxon>
    </lineage>
</organism>
<sequence>MTSEVGPSRWAVEQFGDHAAEVRRHVIVGLARGQRGARLVQTVAESAGAKDKLPYGSM</sequence>
<evidence type="ECO:0000313" key="1">
    <source>
        <dbReference type="EMBL" id="TDV44156.1"/>
    </source>
</evidence>
<dbReference type="Proteomes" id="UP000294927">
    <property type="component" value="Unassembled WGS sequence"/>
</dbReference>
<gene>
    <name evidence="1" type="ORF">CLV71_11465</name>
</gene>
<reference evidence="1 2" key="1">
    <citation type="submission" date="2019-03" db="EMBL/GenBank/DDBJ databases">
        <title>Genomic Encyclopedia of Archaeal and Bacterial Type Strains, Phase II (KMG-II): from individual species to whole genera.</title>
        <authorList>
            <person name="Goeker M."/>
        </authorList>
    </citation>
    <scope>NUCLEOTIDE SEQUENCE [LARGE SCALE GENOMIC DNA]</scope>
    <source>
        <strain evidence="1 2">DSM 45499</strain>
    </source>
</reference>
<keyword evidence="2" id="KW-1185">Reference proteome</keyword>
<dbReference type="RefSeq" id="WP_208297844.1">
    <property type="nucleotide sequence ID" value="NZ_SOCP01000014.1"/>
</dbReference>
<dbReference type="EMBL" id="SOCP01000014">
    <property type="protein sequence ID" value="TDV44156.1"/>
    <property type="molecule type" value="Genomic_DNA"/>
</dbReference>